<keyword evidence="1" id="KW-1133">Transmembrane helix</keyword>
<dbReference type="NCBIfam" id="NF037970">
    <property type="entry name" value="vanZ_1"/>
    <property type="match status" value="1"/>
</dbReference>
<dbReference type="AlphaFoldDB" id="A0A7K1TXN5"/>
<keyword evidence="1" id="KW-0812">Transmembrane</keyword>
<evidence type="ECO:0000259" key="2">
    <source>
        <dbReference type="Pfam" id="PF04892"/>
    </source>
</evidence>
<dbReference type="PANTHER" id="PTHR28008:SF1">
    <property type="entry name" value="DOMAIN PROTEIN, PUTATIVE (AFU_ORTHOLOGUE AFUA_3G10980)-RELATED"/>
    <property type="match status" value="1"/>
</dbReference>
<keyword evidence="4" id="KW-1185">Reference proteome</keyword>
<accession>A0A7K1TXN5</accession>
<evidence type="ECO:0000313" key="4">
    <source>
        <dbReference type="Proteomes" id="UP000461730"/>
    </source>
</evidence>
<dbReference type="Proteomes" id="UP000461730">
    <property type="component" value="Unassembled WGS sequence"/>
</dbReference>
<gene>
    <name evidence="3" type="ORF">GO493_01130</name>
</gene>
<dbReference type="InterPro" id="IPR006976">
    <property type="entry name" value="VanZ-like"/>
</dbReference>
<feature type="transmembrane region" description="Helical" evidence="1">
    <location>
        <begin position="100"/>
        <end position="120"/>
    </location>
</feature>
<reference evidence="3 4" key="1">
    <citation type="submission" date="2019-12" db="EMBL/GenBank/DDBJ databases">
        <title>Chitinophaga sp. strain ysch24 (GDMCC 1.1355), whole genome shotgun sequence.</title>
        <authorList>
            <person name="Zhang X."/>
        </authorList>
    </citation>
    <scope>NUCLEOTIDE SEQUENCE [LARGE SCALE GENOMIC DNA]</scope>
    <source>
        <strain evidence="4">ysch24</strain>
    </source>
</reference>
<sequence>MRLIRYYLPAIIWILMVLYVCTIPGEKVPTSPFFEKIHMDKIVHFSLFGCTVLLLCIGAYRQKGMISKTNLTLIAIAASFYGLAIEYIQKYIAIHRSFDMNDVAADTLGAIGGIIAFNLIRKWGWLKSPSAPNK</sequence>
<dbReference type="Pfam" id="PF04892">
    <property type="entry name" value="VanZ"/>
    <property type="match status" value="1"/>
</dbReference>
<keyword evidence="1" id="KW-0472">Membrane</keyword>
<protein>
    <recommendedName>
        <fullName evidence="2">VanZ-like domain-containing protein</fullName>
    </recommendedName>
</protein>
<organism evidence="3 4">
    <name type="scientific">Chitinophaga tropicalis</name>
    <dbReference type="NCBI Taxonomy" id="2683588"/>
    <lineage>
        <taxon>Bacteria</taxon>
        <taxon>Pseudomonadati</taxon>
        <taxon>Bacteroidota</taxon>
        <taxon>Chitinophagia</taxon>
        <taxon>Chitinophagales</taxon>
        <taxon>Chitinophagaceae</taxon>
        <taxon>Chitinophaga</taxon>
    </lineage>
</organism>
<evidence type="ECO:0000256" key="1">
    <source>
        <dbReference type="SAM" id="Phobius"/>
    </source>
</evidence>
<feature type="domain" description="VanZ-like" evidence="2">
    <location>
        <begin position="36"/>
        <end position="120"/>
    </location>
</feature>
<evidence type="ECO:0000313" key="3">
    <source>
        <dbReference type="EMBL" id="MVT06846.1"/>
    </source>
</evidence>
<dbReference type="PANTHER" id="PTHR28008">
    <property type="entry name" value="DOMAIN PROTEIN, PUTATIVE (AFU_ORTHOLOGUE AFUA_3G10980)-RELATED"/>
    <property type="match status" value="1"/>
</dbReference>
<proteinExistence type="predicted"/>
<comment type="caution">
    <text evidence="3">The sequence shown here is derived from an EMBL/GenBank/DDBJ whole genome shotgun (WGS) entry which is preliminary data.</text>
</comment>
<dbReference type="EMBL" id="WRXN01000001">
    <property type="protein sequence ID" value="MVT06846.1"/>
    <property type="molecule type" value="Genomic_DNA"/>
</dbReference>
<feature type="transmembrane region" description="Helical" evidence="1">
    <location>
        <begin position="72"/>
        <end position="88"/>
    </location>
</feature>
<name>A0A7K1TXN5_9BACT</name>
<feature type="transmembrane region" description="Helical" evidence="1">
    <location>
        <begin position="6"/>
        <end position="22"/>
    </location>
</feature>
<feature type="transmembrane region" description="Helical" evidence="1">
    <location>
        <begin position="42"/>
        <end position="60"/>
    </location>
</feature>
<dbReference type="RefSeq" id="WP_157304226.1">
    <property type="nucleotide sequence ID" value="NZ_WRXN01000001.1"/>
</dbReference>